<evidence type="ECO:0000313" key="1">
    <source>
        <dbReference type="EMBL" id="CCB45280.1"/>
    </source>
</evidence>
<reference evidence="2" key="1">
    <citation type="journal article" date="2007" name="Nature">
        <title>The grapevine genome sequence suggests ancestral hexaploidization in major angiosperm phyla.</title>
        <authorList>
            <consortium name="The French-Italian Public Consortium for Grapevine Genome Characterization."/>
            <person name="Jaillon O."/>
            <person name="Aury J.-M."/>
            <person name="Noel B."/>
            <person name="Policriti A."/>
            <person name="Clepet C."/>
            <person name="Casagrande A."/>
            <person name="Choisne N."/>
            <person name="Aubourg S."/>
            <person name="Vitulo N."/>
            <person name="Jubin C."/>
            <person name="Vezzi A."/>
            <person name="Legeai F."/>
            <person name="Hugueney P."/>
            <person name="Dasilva C."/>
            <person name="Horner D."/>
            <person name="Mica E."/>
            <person name="Jublot D."/>
            <person name="Poulain J."/>
            <person name="Bruyere C."/>
            <person name="Billault A."/>
            <person name="Segurens B."/>
            <person name="Gouyvenoux M."/>
            <person name="Ugarte E."/>
            <person name="Cattonaro F."/>
            <person name="Anthouard V."/>
            <person name="Vico V."/>
            <person name="Del Fabbro C."/>
            <person name="Alaux M."/>
            <person name="Di Gaspero G."/>
            <person name="Dumas V."/>
            <person name="Felice N."/>
            <person name="Paillard S."/>
            <person name="Juman I."/>
            <person name="Moroldo M."/>
            <person name="Scalabrin S."/>
            <person name="Canaguier A."/>
            <person name="Le Clainche I."/>
            <person name="Malacrida G."/>
            <person name="Durand E."/>
            <person name="Pesole G."/>
            <person name="Laucou V."/>
            <person name="Chatelet P."/>
            <person name="Merdinoglu D."/>
            <person name="Delledonne M."/>
            <person name="Pezzotti M."/>
            <person name="Lecharny A."/>
            <person name="Scarpelli C."/>
            <person name="Artiguenave F."/>
            <person name="Pe M.E."/>
            <person name="Valle G."/>
            <person name="Morgante M."/>
            <person name="Caboche M."/>
            <person name="Adam-Blondon A.-F."/>
            <person name="Weissenbach J."/>
            <person name="Quetier F."/>
            <person name="Wincker P."/>
        </authorList>
    </citation>
    <scope>NUCLEOTIDE SEQUENCE [LARGE SCALE GENOMIC DNA]</scope>
    <source>
        <strain evidence="2">cv. Pinot noir / PN40024</strain>
    </source>
</reference>
<name>F6GZ94_VITVI</name>
<gene>
    <name evidence="1" type="ORF">VIT_00s0347g00050</name>
</gene>
<dbReference type="HOGENOM" id="CLU_3432189_0_0_1"/>
<dbReference type="EMBL" id="FN594994">
    <property type="protein sequence ID" value="CCB45280.1"/>
    <property type="molecule type" value="Genomic_DNA"/>
</dbReference>
<accession>F6GZ94</accession>
<protein>
    <submittedName>
        <fullName evidence="1">Uncharacterized protein</fullName>
    </submittedName>
</protein>
<dbReference type="Proteomes" id="UP000009183">
    <property type="component" value="Unassembled WGS sequence, unordered"/>
</dbReference>
<evidence type="ECO:0000313" key="2">
    <source>
        <dbReference type="Proteomes" id="UP000009183"/>
    </source>
</evidence>
<proteinExistence type="predicted"/>
<organism evidence="1 2">
    <name type="scientific">Vitis vinifera</name>
    <name type="common">Grape</name>
    <dbReference type="NCBI Taxonomy" id="29760"/>
    <lineage>
        <taxon>Eukaryota</taxon>
        <taxon>Viridiplantae</taxon>
        <taxon>Streptophyta</taxon>
        <taxon>Embryophyta</taxon>
        <taxon>Tracheophyta</taxon>
        <taxon>Spermatophyta</taxon>
        <taxon>Magnoliopsida</taxon>
        <taxon>eudicotyledons</taxon>
        <taxon>Gunneridae</taxon>
        <taxon>Pentapetalae</taxon>
        <taxon>rosids</taxon>
        <taxon>Vitales</taxon>
        <taxon>Vitaceae</taxon>
        <taxon>Viteae</taxon>
        <taxon>Vitis</taxon>
    </lineage>
</organism>
<dbReference type="AlphaFoldDB" id="F6GZ94"/>
<sequence>MNLLPIKYLSLFLTFTS</sequence>
<keyword evidence="2" id="KW-1185">Reference proteome</keyword>
<dbReference type="InParanoid" id="F6GZ94"/>